<dbReference type="AlphaFoldDB" id="A0AAE0K9X6"/>
<organism evidence="3 4">
    <name type="scientific">Podospora didyma</name>
    <dbReference type="NCBI Taxonomy" id="330526"/>
    <lineage>
        <taxon>Eukaryota</taxon>
        <taxon>Fungi</taxon>
        <taxon>Dikarya</taxon>
        <taxon>Ascomycota</taxon>
        <taxon>Pezizomycotina</taxon>
        <taxon>Sordariomycetes</taxon>
        <taxon>Sordariomycetidae</taxon>
        <taxon>Sordariales</taxon>
        <taxon>Podosporaceae</taxon>
        <taxon>Podospora</taxon>
    </lineage>
</organism>
<keyword evidence="4" id="KW-1185">Reference proteome</keyword>
<evidence type="ECO:0000256" key="1">
    <source>
        <dbReference type="SAM" id="MobiDB-lite"/>
    </source>
</evidence>
<comment type="caution">
    <text evidence="3">The sequence shown here is derived from an EMBL/GenBank/DDBJ whole genome shotgun (WGS) entry which is preliminary data.</text>
</comment>
<evidence type="ECO:0000313" key="4">
    <source>
        <dbReference type="Proteomes" id="UP001285441"/>
    </source>
</evidence>
<dbReference type="EMBL" id="JAULSW010000008">
    <property type="protein sequence ID" value="KAK3372262.1"/>
    <property type="molecule type" value="Genomic_DNA"/>
</dbReference>
<gene>
    <name evidence="3" type="ORF">B0H63DRAFT_290999</name>
</gene>
<reference evidence="3" key="1">
    <citation type="journal article" date="2023" name="Mol. Phylogenet. Evol.">
        <title>Genome-scale phylogeny and comparative genomics of the fungal order Sordariales.</title>
        <authorList>
            <person name="Hensen N."/>
            <person name="Bonometti L."/>
            <person name="Westerberg I."/>
            <person name="Brannstrom I.O."/>
            <person name="Guillou S."/>
            <person name="Cros-Aarteil S."/>
            <person name="Calhoun S."/>
            <person name="Haridas S."/>
            <person name="Kuo A."/>
            <person name="Mondo S."/>
            <person name="Pangilinan J."/>
            <person name="Riley R."/>
            <person name="LaButti K."/>
            <person name="Andreopoulos B."/>
            <person name="Lipzen A."/>
            <person name="Chen C."/>
            <person name="Yan M."/>
            <person name="Daum C."/>
            <person name="Ng V."/>
            <person name="Clum A."/>
            <person name="Steindorff A."/>
            <person name="Ohm R.A."/>
            <person name="Martin F."/>
            <person name="Silar P."/>
            <person name="Natvig D.O."/>
            <person name="Lalanne C."/>
            <person name="Gautier V."/>
            <person name="Ament-Velasquez S.L."/>
            <person name="Kruys A."/>
            <person name="Hutchinson M.I."/>
            <person name="Powell A.J."/>
            <person name="Barry K."/>
            <person name="Miller A.N."/>
            <person name="Grigoriev I.V."/>
            <person name="Debuchy R."/>
            <person name="Gladieux P."/>
            <person name="Hiltunen Thoren M."/>
            <person name="Johannesson H."/>
        </authorList>
    </citation>
    <scope>NUCLEOTIDE SEQUENCE</scope>
    <source>
        <strain evidence="3">CBS 232.78</strain>
    </source>
</reference>
<keyword evidence="2" id="KW-1133">Transmembrane helix</keyword>
<sequence length="155" mass="17303">MSTTTLPGLDVWTNPSGPQIRGRQPCSVTMHSSQKSSGVEGSNPWPRPQTLYTCNSGSCTLFLLFFLFFLFWLTRQWTRKFCPTDNFCLGDGRHDGECSAHLLWCWISLCHQKPETGNDLSGKKSRHVPGPGLIPSCVDCCEMRALSTTFRVRGG</sequence>
<keyword evidence="2" id="KW-0812">Transmembrane</keyword>
<protein>
    <submittedName>
        <fullName evidence="3">Uncharacterized protein</fullName>
    </submittedName>
</protein>
<feature type="compositionally biased region" description="Polar residues" evidence="1">
    <location>
        <begin position="26"/>
        <end position="40"/>
    </location>
</feature>
<reference evidence="3" key="2">
    <citation type="submission" date="2023-06" db="EMBL/GenBank/DDBJ databases">
        <authorList>
            <consortium name="Lawrence Berkeley National Laboratory"/>
            <person name="Haridas S."/>
            <person name="Hensen N."/>
            <person name="Bonometti L."/>
            <person name="Westerberg I."/>
            <person name="Brannstrom I.O."/>
            <person name="Guillou S."/>
            <person name="Cros-Aarteil S."/>
            <person name="Calhoun S."/>
            <person name="Kuo A."/>
            <person name="Mondo S."/>
            <person name="Pangilinan J."/>
            <person name="Riley R."/>
            <person name="LaButti K."/>
            <person name="Andreopoulos B."/>
            <person name="Lipzen A."/>
            <person name="Chen C."/>
            <person name="Yanf M."/>
            <person name="Daum C."/>
            <person name="Ng V."/>
            <person name="Clum A."/>
            <person name="Steindorff A."/>
            <person name="Ohm R."/>
            <person name="Martin F."/>
            <person name="Silar P."/>
            <person name="Natvig D."/>
            <person name="Lalanne C."/>
            <person name="Gautier V."/>
            <person name="Ament-velasquez S.L."/>
            <person name="Kruys A."/>
            <person name="Hutchinson M.I."/>
            <person name="Powell A.J."/>
            <person name="Barry K."/>
            <person name="Miller A.N."/>
            <person name="Grigoriev I.V."/>
            <person name="Debuchy R."/>
            <person name="Gladieux P."/>
            <person name="Thoren M.H."/>
            <person name="Johannesson H."/>
        </authorList>
    </citation>
    <scope>NUCLEOTIDE SEQUENCE</scope>
    <source>
        <strain evidence="3">CBS 232.78</strain>
    </source>
</reference>
<feature type="transmembrane region" description="Helical" evidence="2">
    <location>
        <begin position="50"/>
        <end position="73"/>
    </location>
</feature>
<name>A0AAE0K9X6_9PEZI</name>
<accession>A0AAE0K9X6</accession>
<keyword evidence="2" id="KW-0472">Membrane</keyword>
<feature type="region of interest" description="Disordered" evidence="1">
    <location>
        <begin position="16"/>
        <end position="42"/>
    </location>
</feature>
<evidence type="ECO:0000313" key="3">
    <source>
        <dbReference type="EMBL" id="KAK3372262.1"/>
    </source>
</evidence>
<dbReference type="Proteomes" id="UP001285441">
    <property type="component" value="Unassembled WGS sequence"/>
</dbReference>
<proteinExistence type="predicted"/>
<evidence type="ECO:0000256" key="2">
    <source>
        <dbReference type="SAM" id="Phobius"/>
    </source>
</evidence>